<keyword evidence="1" id="KW-1133">Transmembrane helix</keyword>
<dbReference type="RefSeq" id="WP_313764512.1">
    <property type="nucleotide sequence ID" value="NZ_BAAAVH010000091.1"/>
</dbReference>
<comment type="caution">
    <text evidence="2">The sequence shown here is derived from an EMBL/GenBank/DDBJ whole genome shotgun (WGS) entry which is preliminary data.</text>
</comment>
<protein>
    <submittedName>
        <fullName evidence="2">Uncharacterized protein</fullName>
    </submittedName>
</protein>
<organism evidence="2 3">
    <name type="scientific">Kitasatospora aburaviensis</name>
    <dbReference type="NCBI Taxonomy" id="67265"/>
    <lineage>
        <taxon>Bacteria</taxon>
        <taxon>Bacillati</taxon>
        <taxon>Actinomycetota</taxon>
        <taxon>Actinomycetes</taxon>
        <taxon>Kitasatosporales</taxon>
        <taxon>Streptomycetaceae</taxon>
        <taxon>Kitasatospora</taxon>
    </lineage>
</organism>
<keyword evidence="3" id="KW-1185">Reference proteome</keyword>
<keyword evidence="1" id="KW-0812">Transmembrane</keyword>
<sequence length="267" mass="28730">MSQAVSKSIAIGSAVAGAIFLAWFVYLYVTGGEVWWRTTTAFGATTAFGIALWGFFDFASSPKVIGGGIAGIVAISVGVSSLTPFPPKVRDLSCGHSHTNPADRQRGYVAVLPGENAAQSRITVCDVNVNDGAPIRNSYSLQETLFGTLPADAEVSLIRQPDAGTCTTDGHFGTGGYYYSKVIDFGKGANSWTLNVEVPDWQKTLKYTYFIAVTPIDTKRTFDDQQIAWQNENGKREGWPGMRQIPGHILGSFYVQPATPEKACKAA</sequence>
<feature type="transmembrane region" description="Helical" evidence="1">
    <location>
        <begin position="9"/>
        <end position="29"/>
    </location>
</feature>
<evidence type="ECO:0000256" key="1">
    <source>
        <dbReference type="SAM" id="Phobius"/>
    </source>
</evidence>
<dbReference type="EMBL" id="JBHSOD010000073">
    <property type="protein sequence ID" value="MFC5890137.1"/>
    <property type="molecule type" value="Genomic_DNA"/>
</dbReference>
<name>A0ABW1F6W0_9ACTN</name>
<reference evidence="3" key="1">
    <citation type="journal article" date="2019" name="Int. J. Syst. Evol. Microbiol.">
        <title>The Global Catalogue of Microorganisms (GCM) 10K type strain sequencing project: providing services to taxonomists for standard genome sequencing and annotation.</title>
        <authorList>
            <consortium name="The Broad Institute Genomics Platform"/>
            <consortium name="The Broad Institute Genome Sequencing Center for Infectious Disease"/>
            <person name="Wu L."/>
            <person name="Ma J."/>
        </authorList>
    </citation>
    <scope>NUCLEOTIDE SEQUENCE [LARGE SCALE GENOMIC DNA]</scope>
    <source>
        <strain evidence="3">CGMCC 4.1469</strain>
    </source>
</reference>
<accession>A0ABW1F6W0</accession>
<evidence type="ECO:0000313" key="3">
    <source>
        <dbReference type="Proteomes" id="UP001596067"/>
    </source>
</evidence>
<feature type="transmembrane region" description="Helical" evidence="1">
    <location>
        <begin position="35"/>
        <end position="56"/>
    </location>
</feature>
<proteinExistence type="predicted"/>
<evidence type="ECO:0000313" key="2">
    <source>
        <dbReference type="EMBL" id="MFC5890137.1"/>
    </source>
</evidence>
<keyword evidence="1" id="KW-0472">Membrane</keyword>
<gene>
    <name evidence="2" type="ORF">ACFP0N_34790</name>
</gene>
<feature type="transmembrane region" description="Helical" evidence="1">
    <location>
        <begin position="63"/>
        <end position="85"/>
    </location>
</feature>
<dbReference type="Proteomes" id="UP001596067">
    <property type="component" value="Unassembled WGS sequence"/>
</dbReference>